<evidence type="ECO:0000313" key="2">
    <source>
        <dbReference type="Proteomes" id="UP000572635"/>
    </source>
</evidence>
<dbReference type="InterPro" id="IPR006175">
    <property type="entry name" value="YjgF/YER057c/UK114"/>
</dbReference>
<dbReference type="EMBL" id="JACHDB010000001">
    <property type="protein sequence ID" value="MBB5430016.1"/>
    <property type="molecule type" value="Genomic_DNA"/>
</dbReference>
<dbReference type="RefSeq" id="WP_184387571.1">
    <property type="nucleotide sequence ID" value="NZ_BAAAJD010000177.1"/>
</dbReference>
<accession>A0A7W8VB67</accession>
<dbReference type="Proteomes" id="UP000572635">
    <property type="component" value="Unassembled WGS sequence"/>
</dbReference>
<reference evidence="1 2" key="1">
    <citation type="submission" date="2020-08" db="EMBL/GenBank/DDBJ databases">
        <title>Sequencing the genomes of 1000 actinobacteria strains.</title>
        <authorList>
            <person name="Klenk H.-P."/>
        </authorList>
    </citation>
    <scope>NUCLEOTIDE SEQUENCE [LARGE SCALE GENOMIC DNA]</scope>
    <source>
        <strain evidence="1 2">DSM 44551</strain>
    </source>
</reference>
<dbReference type="SUPFAM" id="SSF55298">
    <property type="entry name" value="YjgF-like"/>
    <property type="match status" value="1"/>
</dbReference>
<name>A0A7W8VB67_9ACTN</name>
<proteinExistence type="predicted"/>
<dbReference type="Gene3D" id="3.30.1330.40">
    <property type="entry name" value="RutC-like"/>
    <property type="match status" value="1"/>
</dbReference>
<dbReference type="InterPro" id="IPR035959">
    <property type="entry name" value="RutC-like_sf"/>
</dbReference>
<gene>
    <name evidence="1" type="ORF">HDA36_000100</name>
</gene>
<dbReference type="Pfam" id="PF01042">
    <property type="entry name" value="Ribonuc_L-PSP"/>
    <property type="match status" value="1"/>
</dbReference>
<comment type="caution">
    <text evidence="1">The sequence shown here is derived from an EMBL/GenBank/DDBJ whole genome shotgun (WGS) entry which is preliminary data.</text>
</comment>
<organism evidence="1 2">
    <name type="scientific">Nocardiopsis composta</name>
    <dbReference type="NCBI Taxonomy" id="157465"/>
    <lineage>
        <taxon>Bacteria</taxon>
        <taxon>Bacillati</taxon>
        <taxon>Actinomycetota</taxon>
        <taxon>Actinomycetes</taxon>
        <taxon>Streptosporangiales</taxon>
        <taxon>Nocardiopsidaceae</taxon>
        <taxon>Nocardiopsis</taxon>
    </lineage>
</organism>
<sequence length="145" mass="14951">MAPAISNPEGLHDPTGFGYSHIAEVSGDLVLIAGQYASDAEGGVAAEDFAEQVETAFARLGAALEAAGLGYADVAALRTFIVDHDLDRLAVLGRVIAGIWGERPPVQTLTGVAALALPGMLFEVDATAVRPRPGTDRERTAGQAP</sequence>
<dbReference type="PANTHER" id="PTHR43857">
    <property type="entry name" value="BLR7761 PROTEIN"/>
    <property type="match status" value="1"/>
</dbReference>
<dbReference type="AlphaFoldDB" id="A0A7W8VB67"/>
<protein>
    <submittedName>
        <fullName evidence="1">Enamine deaminase RidA (YjgF/YER057c/UK114 family)</fullName>
    </submittedName>
</protein>
<dbReference type="PANTHER" id="PTHR43857:SF1">
    <property type="entry name" value="YJGH FAMILY PROTEIN"/>
    <property type="match status" value="1"/>
</dbReference>
<evidence type="ECO:0000313" key="1">
    <source>
        <dbReference type="EMBL" id="MBB5430016.1"/>
    </source>
</evidence>
<keyword evidence="2" id="KW-1185">Reference proteome</keyword>